<protein>
    <submittedName>
        <fullName evidence="1">Uncharacterized protein</fullName>
    </submittedName>
</protein>
<dbReference type="Proteomes" id="UP000054783">
    <property type="component" value="Unassembled WGS sequence"/>
</dbReference>
<comment type="caution">
    <text evidence="1">The sequence shown here is derived from an EMBL/GenBank/DDBJ whole genome shotgun (WGS) entry which is preliminary data.</text>
</comment>
<name>A0A0V0YSG3_9BILA</name>
<evidence type="ECO:0000313" key="1">
    <source>
        <dbReference type="EMBL" id="KRY03317.1"/>
    </source>
</evidence>
<proteinExistence type="predicted"/>
<gene>
    <name evidence="1" type="ORF">T12_8244</name>
</gene>
<reference evidence="1 2" key="1">
    <citation type="submission" date="2015-01" db="EMBL/GenBank/DDBJ databases">
        <title>Evolution of Trichinella species and genotypes.</title>
        <authorList>
            <person name="Korhonen P.K."/>
            <person name="Edoardo P."/>
            <person name="Giuseppe L.R."/>
            <person name="Gasser R.B."/>
        </authorList>
    </citation>
    <scope>NUCLEOTIDE SEQUENCE [LARGE SCALE GENOMIC DNA]</scope>
    <source>
        <strain evidence="1">ISS2496</strain>
    </source>
</reference>
<sequence length="39" mass="4480">MKRISNAILLRRGITLDCLNLLFDTKPAAVLIYSRFDNN</sequence>
<evidence type="ECO:0000313" key="2">
    <source>
        <dbReference type="Proteomes" id="UP000054783"/>
    </source>
</evidence>
<organism evidence="1 2">
    <name type="scientific">Trichinella patagoniensis</name>
    <dbReference type="NCBI Taxonomy" id="990121"/>
    <lineage>
        <taxon>Eukaryota</taxon>
        <taxon>Metazoa</taxon>
        <taxon>Ecdysozoa</taxon>
        <taxon>Nematoda</taxon>
        <taxon>Enoplea</taxon>
        <taxon>Dorylaimia</taxon>
        <taxon>Trichinellida</taxon>
        <taxon>Trichinellidae</taxon>
        <taxon>Trichinella</taxon>
    </lineage>
</organism>
<dbReference type="AlphaFoldDB" id="A0A0V0YSG3"/>
<keyword evidence="2" id="KW-1185">Reference proteome</keyword>
<accession>A0A0V0YSG3</accession>
<dbReference type="EMBL" id="JYDQ01002919">
    <property type="protein sequence ID" value="KRY03317.1"/>
    <property type="molecule type" value="Genomic_DNA"/>
</dbReference>